<evidence type="ECO:0000256" key="1">
    <source>
        <dbReference type="SAM" id="Phobius"/>
    </source>
</evidence>
<keyword evidence="1" id="KW-1133">Transmembrane helix</keyword>
<gene>
    <name evidence="2" type="ORF">QBC37DRAFT_237583</name>
</gene>
<feature type="transmembrane region" description="Helical" evidence="1">
    <location>
        <begin position="212"/>
        <end position="236"/>
    </location>
</feature>
<accession>A0AAN6XSK3</accession>
<keyword evidence="3" id="KW-1185">Reference proteome</keyword>
<keyword evidence="1" id="KW-0812">Transmembrane</keyword>
<name>A0AAN6XSK3_9PEZI</name>
<dbReference type="Proteomes" id="UP001301769">
    <property type="component" value="Unassembled WGS sequence"/>
</dbReference>
<comment type="caution">
    <text evidence="2">The sequence shown here is derived from an EMBL/GenBank/DDBJ whole genome shotgun (WGS) entry which is preliminary data.</text>
</comment>
<sequence>PVGFIRKQFENTDTKQDTLRRVIALTGLMSDAQALPCLEYLKQTWPTIAPFVLDMIIKAVGSGEPATETLPDRTSIKASMRSSGQFELSVKGTPDCIADIAEVFACITASVRSSSSENVVELCTPYRGFIIGKLLEGPKAYQCEVGFEIKPDMEWKNKPGRCWHGLFRNPVVVTGFPIPRRQSVEDTGLEIPLYMAARLTDSLRLYDFHGRLFLKGFLAMLVAMGVIGDTVLWHLYYNPAGDRISYLDA</sequence>
<proteinExistence type="predicted"/>
<evidence type="ECO:0000313" key="3">
    <source>
        <dbReference type="Proteomes" id="UP001301769"/>
    </source>
</evidence>
<feature type="non-terminal residue" evidence="2">
    <location>
        <position position="249"/>
    </location>
</feature>
<feature type="non-terminal residue" evidence="2">
    <location>
        <position position="1"/>
    </location>
</feature>
<keyword evidence="1" id="KW-0472">Membrane</keyword>
<evidence type="ECO:0000313" key="2">
    <source>
        <dbReference type="EMBL" id="KAK4205949.1"/>
    </source>
</evidence>
<protein>
    <submittedName>
        <fullName evidence="2">Uncharacterized protein</fullName>
    </submittedName>
</protein>
<organism evidence="2 3">
    <name type="scientific">Rhypophila decipiens</name>
    <dbReference type="NCBI Taxonomy" id="261697"/>
    <lineage>
        <taxon>Eukaryota</taxon>
        <taxon>Fungi</taxon>
        <taxon>Dikarya</taxon>
        <taxon>Ascomycota</taxon>
        <taxon>Pezizomycotina</taxon>
        <taxon>Sordariomycetes</taxon>
        <taxon>Sordariomycetidae</taxon>
        <taxon>Sordariales</taxon>
        <taxon>Naviculisporaceae</taxon>
        <taxon>Rhypophila</taxon>
    </lineage>
</organism>
<reference evidence="2" key="2">
    <citation type="submission" date="2023-05" db="EMBL/GenBank/DDBJ databases">
        <authorList>
            <consortium name="Lawrence Berkeley National Laboratory"/>
            <person name="Steindorff A."/>
            <person name="Hensen N."/>
            <person name="Bonometti L."/>
            <person name="Westerberg I."/>
            <person name="Brannstrom I.O."/>
            <person name="Guillou S."/>
            <person name="Cros-Aarteil S."/>
            <person name="Calhoun S."/>
            <person name="Haridas S."/>
            <person name="Kuo A."/>
            <person name="Mondo S."/>
            <person name="Pangilinan J."/>
            <person name="Riley R."/>
            <person name="Labutti K."/>
            <person name="Andreopoulos B."/>
            <person name="Lipzen A."/>
            <person name="Chen C."/>
            <person name="Yanf M."/>
            <person name="Daum C."/>
            <person name="Ng V."/>
            <person name="Clum A."/>
            <person name="Ohm R."/>
            <person name="Martin F."/>
            <person name="Silar P."/>
            <person name="Natvig D."/>
            <person name="Lalanne C."/>
            <person name="Gautier V."/>
            <person name="Ament-Velasquez S.L."/>
            <person name="Kruys A."/>
            <person name="Hutchinson M.I."/>
            <person name="Powell A.J."/>
            <person name="Barry K."/>
            <person name="Miller A.N."/>
            <person name="Grigoriev I.V."/>
            <person name="Debuchy R."/>
            <person name="Gladieux P."/>
            <person name="Thoren M.H."/>
            <person name="Johannesson H."/>
        </authorList>
    </citation>
    <scope>NUCLEOTIDE SEQUENCE</scope>
    <source>
        <strain evidence="2">PSN293</strain>
    </source>
</reference>
<dbReference type="AlphaFoldDB" id="A0AAN6XSK3"/>
<reference evidence="2" key="1">
    <citation type="journal article" date="2023" name="Mol. Phylogenet. Evol.">
        <title>Genome-scale phylogeny and comparative genomics of the fungal order Sordariales.</title>
        <authorList>
            <person name="Hensen N."/>
            <person name="Bonometti L."/>
            <person name="Westerberg I."/>
            <person name="Brannstrom I.O."/>
            <person name="Guillou S."/>
            <person name="Cros-Aarteil S."/>
            <person name="Calhoun S."/>
            <person name="Haridas S."/>
            <person name="Kuo A."/>
            <person name="Mondo S."/>
            <person name="Pangilinan J."/>
            <person name="Riley R."/>
            <person name="LaButti K."/>
            <person name="Andreopoulos B."/>
            <person name="Lipzen A."/>
            <person name="Chen C."/>
            <person name="Yan M."/>
            <person name="Daum C."/>
            <person name="Ng V."/>
            <person name="Clum A."/>
            <person name="Steindorff A."/>
            <person name="Ohm R.A."/>
            <person name="Martin F."/>
            <person name="Silar P."/>
            <person name="Natvig D.O."/>
            <person name="Lalanne C."/>
            <person name="Gautier V."/>
            <person name="Ament-Velasquez S.L."/>
            <person name="Kruys A."/>
            <person name="Hutchinson M.I."/>
            <person name="Powell A.J."/>
            <person name="Barry K."/>
            <person name="Miller A.N."/>
            <person name="Grigoriev I.V."/>
            <person name="Debuchy R."/>
            <person name="Gladieux P."/>
            <person name="Hiltunen Thoren M."/>
            <person name="Johannesson H."/>
        </authorList>
    </citation>
    <scope>NUCLEOTIDE SEQUENCE</scope>
    <source>
        <strain evidence="2">PSN293</strain>
    </source>
</reference>
<dbReference type="EMBL" id="MU858598">
    <property type="protein sequence ID" value="KAK4205949.1"/>
    <property type="molecule type" value="Genomic_DNA"/>
</dbReference>